<reference evidence="3" key="1">
    <citation type="submission" date="2013-04" db="EMBL/GenBank/DDBJ databases">
        <authorList>
            <person name="Qu J."/>
            <person name="Murali S.C."/>
            <person name="Bandaranaike D."/>
            <person name="Bellair M."/>
            <person name="Blankenburg K."/>
            <person name="Chao H."/>
            <person name="Dinh H."/>
            <person name="Doddapaneni H."/>
            <person name="Downs B."/>
            <person name="Dugan-Rocha S."/>
            <person name="Elkadiri S."/>
            <person name="Gnanaolivu R.D."/>
            <person name="Hernandez B."/>
            <person name="Javaid M."/>
            <person name="Jayaseelan J.C."/>
            <person name="Lee S."/>
            <person name="Li M."/>
            <person name="Ming W."/>
            <person name="Munidasa M."/>
            <person name="Muniz J."/>
            <person name="Nguyen L."/>
            <person name="Ongeri F."/>
            <person name="Osuji N."/>
            <person name="Pu L.-L."/>
            <person name="Puazo M."/>
            <person name="Qu C."/>
            <person name="Quiroz J."/>
            <person name="Raj R."/>
            <person name="Weissenberger G."/>
            <person name="Xin Y."/>
            <person name="Zou X."/>
            <person name="Han Y."/>
            <person name="Richards S."/>
            <person name="Worley K."/>
            <person name="Muzny D."/>
            <person name="Gibbs R."/>
        </authorList>
    </citation>
    <scope>NUCLEOTIDE SEQUENCE</scope>
    <source>
        <strain evidence="3">Sampled in the wild</strain>
    </source>
</reference>
<protein>
    <submittedName>
        <fullName evidence="3">Uncharacterized protein</fullName>
    </submittedName>
</protein>
<keyword evidence="2" id="KW-1133">Transmembrane helix</keyword>
<keyword evidence="2" id="KW-0472">Membrane</keyword>
<name>A0A8K0JY54_LADFU</name>
<keyword evidence="2" id="KW-0812">Transmembrane</keyword>
<dbReference type="AlphaFoldDB" id="A0A8K0JY54"/>
<dbReference type="Proteomes" id="UP000792457">
    <property type="component" value="Unassembled WGS sequence"/>
</dbReference>
<evidence type="ECO:0000256" key="1">
    <source>
        <dbReference type="SAM" id="MobiDB-lite"/>
    </source>
</evidence>
<dbReference type="OrthoDB" id="6360013at2759"/>
<dbReference type="EMBL" id="KZ308133">
    <property type="protein sequence ID" value="KAG8222418.1"/>
    <property type="molecule type" value="Genomic_DNA"/>
</dbReference>
<organism evidence="3 4">
    <name type="scientific">Ladona fulva</name>
    <name type="common">Scarce chaser dragonfly</name>
    <name type="synonym">Libellula fulva</name>
    <dbReference type="NCBI Taxonomy" id="123851"/>
    <lineage>
        <taxon>Eukaryota</taxon>
        <taxon>Metazoa</taxon>
        <taxon>Ecdysozoa</taxon>
        <taxon>Arthropoda</taxon>
        <taxon>Hexapoda</taxon>
        <taxon>Insecta</taxon>
        <taxon>Pterygota</taxon>
        <taxon>Palaeoptera</taxon>
        <taxon>Odonata</taxon>
        <taxon>Epiprocta</taxon>
        <taxon>Anisoptera</taxon>
        <taxon>Libelluloidea</taxon>
        <taxon>Libellulidae</taxon>
        <taxon>Ladona</taxon>
    </lineage>
</organism>
<accession>A0A8K0JY54</accession>
<feature type="transmembrane region" description="Helical" evidence="2">
    <location>
        <begin position="415"/>
        <end position="438"/>
    </location>
</feature>
<evidence type="ECO:0000313" key="3">
    <source>
        <dbReference type="EMBL" id="KAG8222418.1"/>
    </source>
</evidence>
<feature type="region of interest" description="Disordered" evidence="1">
    <location>
        <begin position="464"/>
        <end position="484"/>
    </location>
</feature>
<comment type="caution">
    <text evidence="3">The sequence shown here is derived from an EMBL/GenBank/DDBJ whole genome shotgun (WGS) entry which is preliminary data.</text>
</comment>
<evidence type="ECO:0000256" key="2">
    <source>
        <dbReference type="SAM" id="Phobius"/>
    </source>
</evidence>
<keyword evidence="4" id="KW-1185">Reference proteome</keyword>
<reference evidence="3" key="2">
    <citation type="submission" date="2017-10" db="EMBL/GenBank/DDBJ databases">
        <title>Ladona fulva Genome sequencing and assembly.</title>
        <authorList>
            <person name="Murali S."/>
            <person name="Richards S."/>
            <person name="Bandaranaike D."/>
            <person name="Bellair M."/>
            <person name="Blankenburg K."/>
            <person name="Chao H."/>
            <person name="Dinh H."/>
            <person name="Doddapaneni H."/>
            <person name="Dugan-Rocha S."/>
            <person name="Elkadiri S."/>
            <person name="Gnanaolivu R."/>
            <person name="Hernandez B."/>
            <person name="Skinner E."/>
            <person name="Javaid M."/>
            <person name="Lee S."/>
            <person name="Li M."/>
            <person name="Ming W."/>
            <person name="Munidasa M."/>
            <person name="Muniz J."/>
            <person name="Nguyen L."/>
            <person name="Hughes D."/>
            <person name="Osuji N."/>
            <person name="Pu L.-L."/>
            <person name="Puazo M."/>
            <person name="Qu C."/>
            <person name="Quiroz J."/>
            <person name="Raj R."/>
            <person name="Weissenberger G."/>
            <person name="Xin Y."/>
            <person name="Zou X."/>
            <person name="Han Y."/>
            <person name="Worley K."/>
            <person name="Muzny D."/>
            <person name="Gibbs R."/>
        </authorList>
    </citation>
    <scope>NUCLEOTIDE SEQUENCE</scope>
    <source>
        <strain evidence="3">Sampled in the wild</strain>
    </source>
</reference>
<sequence length="544" mass="60297">MFAMKLEIVLAANGSHPFPTSMSFLKVENCHKVSVLENAISSLVAIRHIEIQHVRQLVLQPNAFNWSQNFSGVGIGEELGLTTVLKNASLPEIPSYTFRGKHTSILLENLKISVIRQFAFANLDNGISPFLASPGKLRPYPDPYHPERTIEIRECDIDNVESMSFRRFAAAEIKWLGGRVGAFHARALLDITVKGYEVLYSGHHNTRQPEHRHGLGINGGLKMQNVHVGRIGSSAFYLLRLSALQIINTTFVIFESGAISGFVDKPIIRQSQFGKLSSGSFLGISPDTRFGSYTSPVAGVTFIFQNNTVTRFENASLLFHPGYRLQSEDIRIDIACLCSSLWRWTLTLTGSTPVTNTKDSTIVQSPKHLPPEAVALFSTLLCRPDDGEKYVFFSQVEKNMCKNGLPIGSYSGPGVLIIVVLVALGVALIVTLVAILCIRKKRRNNTLNQGKAWIGVPTTERQRKNRVSGSCADEDTSRLTNGEPRGKEYMVVMPGLKTYHETELHVIVERAEPIVMEGVRRADEDAKSQLLEFPDHPDAEKTSL</sequence>
<proteinExistence type="predicted"/>
<evidence type="ECO:0000313" key="4">
    <source>
        <dbReference type="Proteomes" id="UP000792457"/>
    </source>
</evidence>
<gene>
    <name evidence="3" type="ORF">J437_LFUL004877</name>
</gene>